<dbReference type="RefSeq" id="WP_059072586.1">
    <property type="nucleotide sequence ID" value="NZ_LNAL01000008.1"/>
</dbReference>
<feature type="transmembrane region" description="Helical" evidence="1">
    <location>
        <begin position="34"/>
        <end position="60"/>
    </location>
</feature>
<accession>A0A9X0L3V2</accession>
<evidence type="ECO:0000313" key="2">
    <source>
        <dbReference type="EMBL" id="KUG06892.1"/>
    </source>
</evidence>
<dbReference type="EMBL" id="LNAL01000008">
    <property type="protein sequence ID" value="KUG06892.1"/>
    <property type="molecule type" value="Genomic_DNA"/>
</dbReference>
<keyword evidence="1" id="KW-0472">Membrane</keyword>
<dbReference type="Proteomes" id="UP000054223">
    <property type="component" value="Unassembled WGS sequence"/>
</dbReference>
<sequence length="68" mass="7634">MLVRLTLVLLTAFLLIGGLVLLGFGSAFEYLAGWAFIIFVVGWQVIFPFLLMAILGWLLFRSWGRASK</sequence>
<feature type="transmembrane region" description="Helical" evidence="1">
    <location>
        <begin position="7"/>
        <end position="28"/>
    </location>
</feature>
<protein>
    <submittedName>
        <fullName evidence="2">Uncharacterized protein</fullName>
    </submittedName>
</protein>
<reference evidence="2 3" key="1">
    <citation type="submission" date="2015-11" db="EMBL/GenBank/DDBJ databases">
        <title>Solirubrum puertoriconensis gen. nov. an environmental bacteria isolated in Puerto Rico.</title>
        <authorList>
            <person name="Cuebas-Irizarry M.F."/>
            <person name="Montalvo-Rodriguez R."/>
        </authorList>
    </citation>
    <scope>NUCLEOTIDE SEQUENCE [LARGE SCALE GENOMIC DNA]</scope>
    <source>
        <strain evidence="2 3">MC1A</strain>
    </source>
</reference>
<keyword evidence="1" id="KW-0812">Transmembrane</keyword>
<evidence type="ECO:0000313" key="3">
    <source>
        <dbReference type="Proteomes" id="UP000054223"/>
    </source>
</evidence>
<organism evidence="2 3">
    <name type="scientific">Solirubrum puertoriconensis</name>
    <dbReference type="NCBI Taxonomy" id="1751427"/>
    <lineage>
        <taxon>Bacteria</taxon>
        <taxon>Pseudomonadati</taxon>
        <taxon>Bacteroidota</taxon>
        <taxon>Cytophagia</taxon>
        <taxon>Cytophagales</taxon>
    </lineage>
</organism>
<name>A0A9X0L3V2_SOLP1</name>
<proteinExistence type="predicted"/>
<comment type="caution">
    <text evidence="2">The sequence shown here is derived from an EMBL/GenBank/DDBJ whole genome shotgun (WGS) entry which is preliminary data.</text>
</comment>
<dbReference type="AlphaFoldDB" id="A0A9X0L3V2"/>
<keyword evidence="1" id="KW-1133">Transmembrane helix</keyword>
<keyword evidence="3" id="KW-1185">Reference proteome</keyword>
<evidence type="ECO:0000256" key="1">
    <source>
        <dbReference type="SAM" id="Phobius"/>
    </source>
</evidence>
<gene>
    <name evidence="2" type="ORF">ASU33_06085</name>
</gene>